<gene>
    <name evidence="3" type="ORF">FPRO_02164</name>
</gene>
<dbReference type="EMBL" id="FJOF01000002">
    <property type="protein sequence ID" value="CZR37575.1"/>
    <property type="molecule type" value="Genomic_DNA"/>
</dbReference>
<dbReference type="Proteomes" id="UP000183971">
    <property type="component" value="Unassembled WGS sequence"/>
</dbReference>
<dbReference type="VEuPathDB" id="FungiDB:FPRO_02164"/>
<evidence type="ECO:0000313" key="3">
    <source>
        <dbReference type="EMBL" id="CZR37575.1"/>
    </source>
</evidence>
<dbReference type="GO" id="GO:0016787">
    <property type="term" value="F:hydrolase activity"/>
    <property type="evidence" value="ECO:0007669"/>
    <property type="project" value="UniProtKB-KW"/>
</dbReference>
<dbReference type="SUPFAM" id="SSF53474">
    <property type="entry name" value="alpha/beta-Hydrolases"/>
    <property type="match status" value="1"/>
</dbReference>
<name>A0A1L7VDQ0_FUSPR</name>
<comment type="caution">
    <text evidence="3">The sequence shown here is derived from an EMBL/GenBank/DDBJ whole genome shotgun (WGS) entry which is preliminary data.</text>
</comment>
<dbReference type="InterPro" id="IPR029058">
    <property type="entry name" value="AB_hydrolase_fold"/>
</dbReference>
<evidence type="ECO:0000256" key="1">
    <source>
        <dbReference type="ARBA" id="ARBA00022801"/>
    </source>
</evidence>
<organism evidence="3 4">
    <name type="scientific">Fusarium proliferatum (strain ET1)</name>
    <name type="common">Orchid endophyte fungus</name>
    <dbReference type="NCBI Taxonomy" id="1227346"/>
    <lineage>
        <taxon>Eukaryota</taxon>
        <taxon>Fungi</taxon>
        <taxon>Dikarya</taxon>
        <taxon>Ascomycota</taxon>
        <taxon>Pezizomycotina</taxon>
        <taxon>Sordariomycetes</taxon>
        <taxon>Hypocreomycetidae</taxon>
        <taxon>Hypocreales</taxon>
        <taxon>Nectriaceae</taxon>
        <taxon>Fusarium</taxon>
        <taxon>Fusarium fujikuroi species complex</taxon>
    </lineage>
</organism>
<dbReference type="GeneID" id="42047050"/>
<dbReference type="InterPro" id="IPR050300">
    <property type="entry name" value="GDXG_lipolytic_enzyme"/>
</dbReference>
<dbReference type="InterPro" id="IPR013094">
    <property type="entry name" value="AB_hydrolase_3"/>
</dbReference>
<proteinExistence type="predicted"/>
<keyword evidence="4" id="KW-1185">Reference proteome</keyword>
<dbReference type="PANTHER" id="PTHR48081">
    <property type="entry name" value="AB HYDROLASE SUPERFAMILY PROTEIN C4A8.06C"/>
    <property type="match status" value="1"/>
</dbReference>
<evidence type="ECO:0000313" key="4">
    <source>
        <dbReference type="Proteomes" id="UP000183971"/>
    </source>
</evidence>
<reference evidence="4" key="1">
    <citation type="journal article" date="2016" name="Genome Biol. Evol.">
        <title>Comparative 'omics' of the Fusarium fujikuroi species complex highlights differences in genetic potential and metabolite synthesis.</title>
        <authorList>
            <person name="Niehaus E.-M."/>
            <person name="Muensterkoetter M."/>
            <person name="Proctor R.H."/>
            <person name="Brown D.W."/>
            <person name="Sharon A."/>
            <person name="Idan Y."/>
            <person name="Oren-Young L."/>
            <person name="Sieber C.M."/>
            <person name="Novak O."/>
            <person name="Pencik A."/>
            <person name="Tarkowska D."/>
            <person name="Hromadova K."/>
            <person name="Freeman S."/>
            <person name="Maymon M."/>
            <person name="Elazar M."/>
            <person name="Youssef S.A."/>
            <person name="El-Shabrawy E.S.M."/>
            <person name="Shalaby A.B.A."/>
            <person name="Houterman P."/>
            <person name="Brock N.L."/>
            <person name="Burkhardt I."/>
            <person name="Tsavkelova E.A."/>
            <person name="Dickschat J.S."/>
            <person name="Galuszka P."/>
            <person name="Gueldener U."/>
            <person name="Tudzynski B."/>
        </authorList>
    </citation>
    <scope>NUCLEOTIDE SEQUENCE [LARGE SCALE GENOMIC DNA]</scope>
    <source>
        <strain evidence="4">ET1</strain>
    </source>
</reference>
<dbReference type="Gene3D" id="3.40.50.1820">
    <property type="entry name" value="alpha/beta hydrolase"/>
    <property type="match status" value="1"/>
</dbReference>
<accession>A0A1L7VDQ0</accession>
<protein>
    <recommendedName>
        <fullName evidence="2">Alpha/beta hydrolase fold-3 domain-containing protein</fullName>
    </recommendedName>
</protein>
<dbReference type="AlphaFoldDB" id="A0A1L7VDQ0"/>
<sequence>MDVREYVYGTADGGVPLHTDVYYKPVANDSVSEARPIAILIYGGAFVAGTKATVSKARLDSLIDEFGFTVAVPDYRHCPSVSVYDGPVTDIHTAYKWVCNELPQLLLKDVGAKVDGSRVAVIGSSAGGNLALQLGSATPPPKAIVSYFPAIYLKDPFWHTPMEAMAQIPRFPEAFLNKVYDEGVITSAPPSFKKDPGSPKRIPDFSKPRTAWLLSNLRDGTMFRNIVKDGDYDRVDPVQFFSSNFPPTCFIHGTEDKMALPRFSAEACRTLQSLGVDARLIVAEGYGHDFETSMAADHPDFSIVRESHRFAAERV</sequence>
<dbReference type="PANTHER" id="PTHR48081:SF3">
    <property type="entry name" value="ALPHA_BETA HYDROLASE FOLD-3 DOMAIN-CONTAINING PROTEIN"/>
    <property type="match status" value="1"/>
</dbReference>
<dbReference type="RefSeq" id="XP_031078168.1">
    <property type="nucleotide sequence ID" value="XM_031227764.1"/>
</dbReference>
<feature type="domain" description="Alpha/beta hydrolase fold-3" evidence="2">
    <location>
        <begin position="41"/>
        <end position="151"/>
    </location>
</feature>
<dbReference type="Pfam" id="PF07859">
    <property type="entry name" value="Abhydrolase_3"/>
    <property type="match status" value="1"/>
</dbReference>
<evidence type="ECO:0000259" key="2">
    <source>
        <dbReference type="Pfam" id="PF07859"/>
    </source>
</evidence>
<keyword evidence="1" id="KW-0378">Hydrolase</keyword>